<accession>A0A5Q3QAE9</accession>
<dbReference type="GO" id="GO:0003677">
    <property type="term" value="F:DNA binding"/>
    <property type="evidence" value="ECO:0007669"/>
    <property type="project" value="InterPro"/>
</dbReference>
<protein>
    <recommendedName>
        <fullName evidence="4">YbaB/EbfC family DNA-binding protein</fullName>
    </recommendedName>
</protein>
<sequence length="169" mass="18291">MSRRHPPDHDMGPHMPGLEDMQRKLDALKATAERAESQQGDLARMREEITAIEESATSSDKTVTVTAGPGGAVTNVSFTQEAMRLSAIQLSSTVMSTLRQAVAAAARKQAEIVQGHVPEGDVLERVLQTQEEMLGTSIERPTSDSGQQSSARHDDDDEGPDSFLDSRGY</sequence>
<dbReference type="KEGG" id="sace:GIY23_20270"/>
<keyword evidence="3" id="KW-1185">Reference proteome</keyword>
<dbReference type="Gene3D" id="3.30.1310.10">
    <property type="entry name" value="Nucleoid-associated protein YbaB-like domain"/>
    <property type="match status" value="1"/>
</dbReference>
<evidence type="ECO:0000313" key="3">
    <source>
        <dbReference type="Proteomes" id="UP000371041"/>
    </source>
</evidence>
<dbReference type="Proteomes" id="UP000371041">
    <property type="component" value="Chromosome"/>
</dbReference>
<dbReference type="RefSeq" id="WP_154078112.1">
    <property type="nucleotide sequence ID" value="NZ_CP045929.1"/>
</dbReference>
<feature type="region of interest" description="Disordered" evidence="1">
    <location>
        <begin position="1"/>
        <end position="24"/>
    </location>
</feature>
<dbReference type="InterPro" id="IPR036894">
    <property type="entry name" value="YbaB-like_sf"/>
</dbReference>
<gene>
    <name evidence="2" type="ORF">GIY23_20270</name>
</gene>
<feature type="compositionally biased region" description="Basic and acidic residues" evidence="1">
    <location>
        <begin position="1"/>
        <end position="12"/>
    </location>
</feature>
<evidence type="ECO:0000256" key="1">
    <source>
        <dbReference type="SAM" id="MobiDB-lite"/>
    </source>
</evidence>
<feature type="region of interest" description="Disordered" evidence="1">
    <location>
        <begin position="129"/>
        <end position="169"/>
    </location>
</feature>
<evidence type="ECO:0000313" key="2">
    <source>
        <dbReference type="EMBL" id="QGK71538.1"/>
    </source>
</evidence>
<name>A0A5Q3QAE9_9PSEU</name>
<reference evidence="3" key="1">
    <citation type="submission" date="2019-11" db="EMBL/GenBank/DDBJ databases">
        <title>The complete genome sequence of Saccharopolyspora sp. E2A.</title>
        <authorList>
            <person name="Zhang G."/>
        </authorList>
    </citation>
    <scope>NUCLEOTIDE SEQUENCE [LARGE SCALE GENOMIC DNA]</scope>
    <source>
        <strain evidence="3">E2A</strain>
    </source>
</reference>
<dbReference type="SUPFAM" id="SSF82607">
    <property type="entry name" value="YbaB-like"/>
    <property type="match status" value="1"/>
</dbReference>
<dbReference type="Pfam" id="PF02575">
    <property type="entry name" value="YbaB_DNA_bd"/>
    <property type="match status" value="1"/>
</dbReference>
<proteinExistence type="predicted"/>
<feature type="compositionally biased region" description="Polar residues" evidence="1">
    <location>
        <begin position="139"/>
        <end position="150"/>
    </location>
</feature>
<dbReference type="AlphaFoldDB" id="A0A5Q3QAE9"/>
<dbReference type="EMBL" id="CP045929">
    <property type="protein sequence ID" value="QGK71538.1"/>
    <property type="molecule type" value="Genomic_DNA"/>
</dbReference>
<evidence type="ECO:0008006" key="4">
    <source>
        <dbReference type="Google" id="ProtNLM"/>
    </source>
</evidence>
<organism evidence="2 3">
    <name type="scientific">Allosaccharopolyspora coralli</name>
    <dbReference type="NCBI Taxonomy" id="2665642"/>
    <lineage>
        <taxon>Bacteria</taxon>
        <taxon>Bacillati</taxon>
        <taxon>Actinomycetota</taxon>
        <taxon>Actinomycetes</taxon>
        <taxon>Pseudonocardiales</taxon>
        <taxon>Pseudonocardiaceae</taxon>
        <taxon>Allosaccharopolyspora</taxon>
    </lineage>
</organism>
<dbReference type="InterPro" id="IPR004401">
    <property type="entry name" value="YbaB/EbfC"/>
</dbReference>